<dbReference type="AlphaFoldDB" id="A0A841YBT9"/>
<feature type="transmembrane region" description="Helical" evidence="5">
    <location>
        <begin position="41"/>
        <end position="63"/>
    </location>
</feature>
<dbReference type="Proteomes" id="UP000571128">
    <property type="component" value="Unassembled WGS sequence"/>
</dbReference>
<dbReference type="RefSeq" id="WP_007547330.1">
    <property type="nucleotide sequence ID" value="NZ_JAARPY010000002.1"/>
</dbReference>
<keyword evidence="3 5" id="KW-1133">Transmembrane helix</keyword>
<feature type="transmembrane region" description="Helical" evidence="5">
    <location>
        <begin position="6"/>
        <end position="29"/>
    </location>
</feature>
<gene>
    <name evidence="6" type="ORF">HB844_02175</name>
</gene>
<evidence type="ECO:0000313" key="7">
    <source>
        <dbReference type="Proteomes" id="UP000571128"/>
    </source>
</evidence>
<name>A0A841YBT9_9LIST</name>
<evidence type="ECO:0000256" key="1">
    <source>
        <dbReference type="ARBA" id="ARBA00004141"/>
    </source>
</evidence>
<proteinExistence type="predicted"/>
<evidence type="ECO:0000256" key="5">
    <source>
        <dbReference type="SAM" id="Phobius"/>
    </source>
</evidence>
<protein>
    <submittedName>
        <fullName evidence="6">DUF2254 domain-containing protein</fullName>
    </submittedName>
</protein>
<dbReference type="Pfam" id="PF09685">
    <property type="entry name" value="MamF_MmsF"/>
    <property type="match status" value="1"/>
</dbReference>
<reference evidence="6 7" key="1">
    <citation type="submission" date="2020-03" db="EMBL/GenBank/DDBJ databases">
        <title>Soil Listeria distribution.</title>
        <authorList>
            <person name="Liao J."/>
            <person name="Wiedmann M."/>
        </authorList>
    </citation>
    <scope>NUCLEOTIDE SEQUENCE [LARGE SCALE GENOMIC DNA]</scope>
    <source>
        <strain evidence="6 7">FSL L7-1645</strain>
    </source>
</reference>
<comment type="subcellular location">
    <subcellularLocation>
        <location evidence="1">Membrane</location>
        <topology evidence="1">Multi-pass membrane protein</topology>
    </subcellularLocation>
</comment>
<sequence length="114" mass="12688">MNNHKIVNALSYFSILFAPVLVPLFIWVFGESRDVKHHSKVALFTHILPTISIFFTFCILSLVAVSTDSSNTVGFIAFGAIVVLIILTAVLFLFNLIQGVRMLVGREEDAFLTE</sequence>
<evidence type="ECO:0000256" key="2">
    <source>
        <dbReference type="ARBA" id="ARBA00022692"/>
    </source>
</evidence>
<keyword evidence="4 5" id="KW-0472">Membrane</keyword>
<evidence type="ECO:0000256" key="4">
    <source>
        <dbReference type="ARBA" id="ARBA00023136"/>
    </source>
</evidence>
<evidence type="ECO:0000313" key="6">
    <source>
        <dbReference type="EMBL" id="MBC1397669.1"/>
    </source>
</evidence>
<comment type="caution">
    <text evidence="6">The sequence shown here is derived from an EMBL/GenBank/DDBJ whole genome shotgun (WGS) entry which is preliminary data.</text>
</comment>
<keyword evidence="2 5" id="KW-0812">Transmembrane</keyword>
<feature type="transmembrane region" description="Helical" evidence="5">
    <location>
        <begin position="75"/>
        <end position="97"/>
    </location>
</feature>
<dbReference type="InterPro" id="IPR019109">
    <property type="entry name" value="MamF_MmsF"/>
</dbReference>
<dbReference type="EMBL" id="JAARPY010000002">
    <property type="protein sequence ID" value="MBC1397669.1"/>
    <property type="molecule type" value="Genomic_DNA"/>
</dbReference>
<organism evidence="6 7">
    <name type="scientific">Listeria fleischmannii</name>
    <dbReference type="NCBI Taxonomy" id="1069827"/>
    <lineage>
        <taxon>Bacteria</taxon>
        <taxon>Bacillati</taxon>
        <taxon>Bacillota</taxon>
        <taxon>Bacilli</taxon>
        <taxon>Bacillales</taxon>
        <taxon>Listeriaceae</taxon>
        <taxon>Listeria</taxon>
    </lineage>
</organism>
<accession>A0A841YBT9</accession>
<evidence type="ECO:0000256" key="3">
    <source>
        <dbReference type="ARBA" id="ARBA00022989"/>
    </source>
</evidence>